<evidence type="ECO:0000256" key="1">
    <source>
        <dbReference type="SAM" id="MobiDB-lite"/>
    </source>
</evidence>
<feature type="region of interest" description="Disordered" evidence="1">
    <location>
        <begin position="20"/>
        <end position="118"/>
    </location>
</feature>
<evidence type="ECO:0000313" key="3">
    <source>
        <dbReference type="Proteomes" id="UP000075901"/>
    </source>
</evidence>
<feature type="compositionally biased region" description="Basic residues" evidence="1">
    <location>
        <begin position="49"/>
        <end position="59"/>
    </location>
</feature>
<dbReference type="Proteomes" id="UP000075901">
    <property type="component" value="Unassembled WGS sequence"/>
</dbReference>
<proteinExistence type="predicted"/>
<dbReference type="VEuPathDB" id="VectorBase:AMAM013618"/>
<protein>
    <submittedName>
        <fullName evidence="2">Uncharacterized protein</fullName>
    </submittedName>
</protein>
<reference evidence="3" key="1">
    <citation type="submission" date="2013-09" db="EMBL/GenBank/DDBJ databases">
        <title>The Genome Sequence of Anopheles maculatus species B.</title>
        <authorList>
            <consortium name="The Broad Institute Genomics Platform"/>
            <person name="Neafsey D.E."/>
            <person name="Besansky N."/>
            <person name="Howell P."/>
            <person name="Walton C."/>
            <person name="Young S.K."/>
            <person name="Zeng Q."/>
            <person name="Gargeya S."/>
            <person name="Fitzgerald M."/>
            <person name="Haas B."/>
            <person name="Abouelleil A."/>
            <person name="Allen A.W."/>
            <person name="Alvarado L."/>
            <person name="Arachchi H.M."/>
            <person name="Berlin A.M."/>
            <person name="Chapman S.B."/>
            <person name="Gainer-Dewar J."/>
            <person name="Goldberg J."/>
            <person name="Griggs A."/>
            <person name="Gujja S."/>
            <person name="Hansen M."/>
            <person name="Howarth C."/>
            <person name="Imamovic A."/>
            <person name="Ireland A."/>
            <person name="Larimer J."/>
            <person name="McCowan C."/>
            <person name="Murphy C."/>
            <person name="Pearson M."/>
            <person name="Poon T.W."/>
            <person name="Priest M."/>
            <person name="Roberts A."/>
            <person name="Saif S."/>
            <person name="Shea T."/>
            <person name="Sisk P."/>
            <person name="Sykes S."/>
            <person name="Wortman J."/>
            <person name="Nusbaum C."/>
            <person name="Birren B."/>
        </authorList>
    </citation>
    <scope>NUCLEOTIDE SEQUENCE [LARGE SCALE GENOMIC DNA]</scope>
    <source>
        <strain evidence="3">maculatus3</strain>
    </source>
</reference>
<keyword evidence="3" id="KW-1185">Reference proteome</keyword>
<name>A0A182SUE5_9DIPT</name>
<feature type="compositionally biased region" description="Polar residues" evidence="1">
    <location>
        <begin position="66"/>
        <end position="79"/>
    </location>
</feature>
<sequence>RRINRNNLIANRLGTVNGAAVTRGRSRSRSRVRAAANNVPTNAADQGRARSRSRKRAGSRTRAASVNSRLGVNRTNELVGTSVGRANGGRITKRSRSIRRGAANASTVGARSGRPLKR</sequence>
<reference evidence="2" key="2">
    <citation type="submission" date="2020-05" db="UniProtKB">
        <authorList>
            <consortium name="EnsemblMetazoa"/>
        </authorList>
    </citation>
    <scope>IDENTIFICATION</scope>
    <source>
        <strain evidence="2">maculatus3</strain>
    </source>
</reference>
<organism evidence="2 3">
    <name type="scientific">Anopheles maculatus</name>
    <dbReference type="NCBI Taxonomy" id="74869"/>
    <lineage>
        <taxon>Eukaryota</taxon>
        <taxon>Metazoa</taxon>
        <taxon>Ecdysozoa</taxon>
        <taxon>Arthropoda</taxon>
        <taxon>Hexapoda</taxon>
        <taxon>Insecta</taxon>
        <taxon>Pterygota</taxon>
        <taxon>Neoptera</taxon>
        <taxon>Endopterygota</taxon>
        <taxon>Diptera</taxon>
        <taxon>Nematocera</taxon>
        <taxon>Culicoidea</taxon>
        <taxon>Culicidae</taxon>
        <taxon>Anophelinae</taxon>
        <taxon>Anopheles</taxon>
        <taxon>Anopheles maculatus group</taxon>
    </lineage>
</organism>
<evidence type="ECO:0000313" key="2">
    <source>
        <dbReference type="EnsemblMetazoa" id="AMAM013618-PA"/>
    </source>
</evidence>
<dbReference type="EnsemblMetazoa" id="AMAM013618-RA">
    <property type="protein sequence ID" value="AMAM013618-PA"/>
    <property type="gene ID" value="AMAM013618"/>
</dbReference>
<dbReference type="AlphaFoldDB" id="A0A182SUE5"/>
<accession>A0A182SUE5</accession>